<dbReference type="InterPro" id="IPR006689">
    <property type="entry name" value="Small_GTPase_ARF/SAR"/>
</dbReference>
<evidence type="ECO:0000256" key="4">
    <source>
        <dbReference type="PIRSR" id="PIRSR606689-2"/>
    </source>
</evidence>
<proteinExistence type="predicted"/>
<organism evidence="6 7">
    <name type="scientific">Tritrichomonas foetus</name>
    <dbReference type="NCBI Taxonomy" id="1144522"/>
    <lineage>
        <taxon>Eukaryota</taxon>
        <taxon>Metamonada</taxon>
        <taxon>Parabasalia</taxon>
        <taxon>Tritrichomonadida</taxon>
        <taxon>Tritrichomonadidae</taxon>
        <taxon>Tritrichomonas</taxon>
    </lineage>
</organism>
<feature type="region of interest" description="Disordered" evidence="5">
    <location>
        <begin position="180"/>
        <end position="203"/>
    </location>
</feature>
<evidence type="ECO:0000256" key="5">
    <source>
        <dbReference type="SAM" id="MobiDB-lite"/>
    </source>
</evidence>
<dbReference type="Pfam" id="PF00025">
    <property type="entry name" value="Arf"/>
    <property type="match status" value="1"/>
</dbReference>
<dbReference type="Proteomes" id="UP000179807">
    <property type="component" value="Unassembled WGS sequence"/>
</dbReference>
<gene>
    <name evidence="6" type="ORF">TRFO_41947</name>
</gene>
<dbReference type="OrthoDB" id="10527000at2759"/>
<dbReference type="SUPFAM" id="SSF52540">
    <property type="entry name" value="P-loop containing nucleoside triphosphate hydrolases"/>
    <property type="match status" value="1"/>
</dbReference>
<dbReference type="GO" id="GO:0003924">
    <property type="term" value="F:GTPase activity"/>
    <property type="evidence" value="ECO:0007669"/>
    <property type="project" value="InterPro"/>
</dbReference>
<dbReference type="Gene3D" id="3.40.50.300">
    <property type="entry name" value="P-loop containing nucleotide triphosphate hydrolases"/>
    <property type="match status" value="1"/>
</dbReference>
<evidence type="ECO:0000256" key="3">
    <source>
        <dbReference type="PIRSR" id="PIRSR606689-1"/>
    </source>
</evidence>
<evidence type="ECO:0000313" key="7">
    <source>
        <dbReference type="Proteomes" id="UP000179807"/>
    </source>
</evidence>
<evidence type="ECO:0000313" key="6">
    <source>
        <dbReference type="EMBL" id="OHT16237.1"/>
    </source>
</evidence>
<dbReference type="RefSeq" id="XP_068369373.1">
    <property type="nucleotide sequence ID" value="XM_068514055.1"/>
</dbReference>
<protein>
    <recommendedName>
        <fullName evidence="8">Small GTP-binding protein</fullName>
    </recommendedName>
</protein>
<dbReference type="InterPro" id="IPR027417">
    <property type="entry name" value="P-loop_NTPase"/>
</dbReference>
<name>A0A1J4L2V8_9EUKA</name>
<dbReference type="AlphaFoldDB" id="A0A1J4L2V8"/>
<dbReference type="GO" id="GO:0005525">
    <property type="term" value="F:GTP binding"/>
    <property type="evidence" value="ECO:0007669"/>
    <property type="project" value="UniProtKB-KW"/>
</dbReference>
<dbReference type="PANTHER" id="PTHR45732:SF7">
    <property type="entry name" value="ADP-RIBOSYLATION FACTOR-LIKE PROTEIN 8"/>
    <property type="match status" value="1"/>
</dbReference>
<reference evidence="6" key="1">
    <citation type="submission" date="2016-10" db="EMBL/GenBank/DDBJ databases">
        <authorList>
            <person name="Benchimol M."/>
            <person name="Almeida L.G."/>
            <person name="Vasconcelos A.T."/>
            <person name="Perreira-Neves A."/>
            <person name="Rosa I.A."/>
            <person name="Tasca T."/>
            <person name="Bogo M.R."/>
            <person name="de Souza W."/>
        </authorList>
    </citation>
    <scope>NUCLEOTIDE SEQUENCE [LARGE SCALE GENOMIC DNA]</scope>
    <source>
        <strain evidence="6">K</strain>
    </source>
</reference>
<dbReference type="GeneID" id="94848759"/>
<keyword evidence="7" id="KW-1185">Reference proteome</keyword>
<sequence length="203" mass="22887">MFQGRILEYRIAVFGLEGHGKSGVIQRLCANAFSDTPHTEAEQQSTAVWDNSFAYFWEFPPDQINSTTIDSIVIGFGAILFVFDINQIDNEQLEKTRLYLEDLMKSNDISNTPLLLVATKTDCMDSMLLSDIKPTKLMNSLTENLKKTQLIFFSAKEGRGAADVQQWILQRAVTTHVCEAGRTERTQRTQRGQTSQTASRAKL</sequence>
<comment type="caution">
    <text evidence="6">The sequence shown here is derived from an EMBL/GenBank/DDBJ whole genome shotgun (WGS) entry which is preliminary data.</text>
</comment>
<dbReference type="VEuPathDB" id="TrichDB:TRFO_41947"/>
<feature type="binding site" evidence="4">
    <location>
        <position position="22"/>
    </location>
    <ligand>
        <name>Mg(2+)</name>
        <dbReference type="ChEBI" id="CHEBI:18420"/>
    </ligand>
</feature>
<dbReference type="PANTHER" id="PTHR45732">
    <property type="entry name" value="ADP-RIBOSYLATION FACTOR-LIKE PROTEIN 8"/>
    <property type="match status" value="1"/>
</dbReference>
<feature type="binding site" evidence="4">
    <location>
        <position position="39"/>
    </location>
    <ligand>
        <name>Mg(2+)</name>
        <dbReference type="ChEBI" id="CHEBI:18420"/>
    </ligand>
</feature>
<keyword evidence="4" id="KW-0479">Metal-binding</keyword>
<evidence type="ECO:0000256" key="2">
    <source>
        <dbReference type="ARBA" id="ARBA00023134"/>
    </source>
</evidence>
<feature type="compositionally biased region" description="Low complexity" evidence="5">
    <location>
        <begin position="189"/>
        <end position="203"/>
    </location>
</feature>
<keyword evidence="4" id="KW-0460">Magnesium</keyword>
<evidence type="ECO:0008006" key="8">
    <source>
        <dbReference type="Google" id="ProtNLM"/>
    </source>
</evidence>
<dbReference type="EMBL" id="MLAK01000130">
    <property type="protein sequence ID" value="OHT16237.1"/>
    <property type="molecule type" value="Genomic_DNA"/>
</dbReference>
<dbReference type="GO" id="GO:0046872">
    <property type="term" value="F:metal ion binding"/>
    <property type="evidence" value="ECO:0007669"/>
    <property type="project" value="UniProtKB-KW"/>
</dbReference>
<evidence type="ECO:0000256" key="1">
    <source>
        <dbReference type="ARBA" id="ARBA00022741"/>
    </source>
</evidence>
<feature type="binding site" evidence="3">
    <location>
        <begin position="15"/>
        <end position="22"/>
    </location>
    <ligand>
        <name>GTP</name>
        <dbReference type="ChEBI" id="CHEBI:37565"/>
    </ligand>
</feature>
<accession>A0A1J4L2V8</accession>
<keyword evidence="2 3" id="KW-0342">GTP-binding</keyword>
<keyword evidence="1 3" id="KW-0547">Nucleotide-binding</keyword>